<dbReference type="Pfam" id="PF01547">
    <property type="entry name" value="SBP_bac_1"/>
    <property type="match status" value="1"/>
</dbReference>
<dbReference type="AlphaFoldDB" id="A0A926KU66"/>
<dbReference type="InterPro" id="IPR006059">
    <property type="entry name" value="SBP"/>
</dbReference>
<accession>A0A926KU66</accession>
<sequence>MGFWVNKFLLDYVYSQDTDWNRKRSAGQVSWTDAGPAEAMKELAALWKNGYVEPGFLSIADNQTASYLVSGKAAMLYSGPWMFKQIEEADPNFEIGFFALPDRKGTRYIFGLPQPTGWAISSDAANDPNRLKFIKQFLHFFYSSDEYRRYLEAVSGIPATKEAIPYKTTEPMQKVLDIINDSRSVKLHSLEHYWGENHMPPAFRNIFYKLITDYLADKISLDEMLLKADQAWDNAVVQQ</sequence>
<comment type="caution">
    <text evidence="1">The sequence shown here is derived from an EMBL/GenBank/DDBJ whole genome shotgun (WGS) entry which is preliminary data.</text>
</comment>
<evidence type="ECO:0000313" key="2">
    <source>
        <dbReference type="Proteomes" id="UP000650466"/>
    </source>
</evidence>
<keyword evidence="2" id="KW-1185">Reference proteome</keyword>
<reference evidence="1" key="1">
    <citation type="submission" date="2020-09" db="EMBL/GenBank/DDBJ databases">
        <title>Draft Genome Sequence of Paenibacillus sp. WST5.</title>
        <authorList>
            <person name="Bao Z."/>
        </authorList>
    </citation>
    <scope>NUCLEOTIDE SEQUENCE</scope>
    <source>
        <strain evidence="1">WST5</strain>
    </source>
</reference>
<organism evidence="1 2">
    <name type="scientific">Paenibacillus sedimenti</name>
    <dbReference type="NCBI Taxonomy" id="2770274"/>
    <lineage>
        <taxon>Bacteria</taxon>
        <taxon>Bacillati</taxon>
        <taxon>Bacillota</taxon>
        <taxon>Bacilli</taxon>
        <taxon>Bacillales</taxon>
        <taxon>Paenibacillaceae</taxon>
        <taxon>Paenibacillus</taxon>
    </lineage>
</organism>
<dbReference type="Proteomes" id="UP000650466">
    <property type="component" value="Unassembled WGS sequence"/>
</dbReference>
<name>A0A926KU66_9BACL</name>
<gene>
    <name evidence="1" type="ORF">ICC18_22865</name>
</gene>
<dbReference type="Gene3D" id="3.40.190.10">
    <property type="entry name" value="Periplasmic binding protein-like II"/>
    <property type="match status" value="2"/>
</dbReference>
<proteinExistence type="predicted"/>
<dbReference type="SUPFAM" id="SSF53850">
    <property type="entry name" value="Periplasmic binding protein-like II"/>
    <property type="match status" value="1"/>
</dbReference>
<evidence type="ECO:0000313" key="1">
    <source>
        <dbReference type="EMBL" id="MBD0382956.1"/>
    </source>
</evidence>
<protein>
    <submittedName>
        <fullName evidence="1">Extracellular solute-binding protein</fullName>
    </submittedName>
</protein>
<dbReference type="EMBL" id="JACVVD010000009">
    <property type="protein sequence ID" value="MBD0382956.1"/>
    <property type="molecule type" value="Genomic_DNA"/>
</dbReference>
<dbReference type="RefSeq" id="WP_188176745.1">
    <property type="nucleotide sequence ID" value="NZ_JACVVD010000009.1"/>
</dbReference>